<organism evidence="1 2">
    <name type="scientific">Temperatibacter marinus</name>
    <dbReference type="NCBI Taxonomy" id="1456591"/>
    <lineage>
        <taxon>Bacteria</taxon>
        <taxon>Pseudomonadati</taxon>
        <taxon>Pseudomonadota</taxon>
        <taxon>Alphaproteobacteria</taxon>
        <taxon>Kordiimonadales</taxon>
        <taxon>Temperatibacteraceae</taxon>
        <taxon>Temperatibacter</taxon>
    </lineage>
</organism>
<keyword evidence="2" id="KW-1185">Reference proteome</keyword>
<proteinExistence type="predicted"/>
<accession>A0AA52H9R9</accession>
<name>A0AA52H9R9_9PROT</name>
<dbReference type="InterPro" id="IPR027417">
    <property type="entry name" value="P-loop_NTPase"/>
</dbReference>
<protein>
    <submittedName>
        <fullName evidence="1">Uncharacterized protein</fullName>
    </submittedName>
</protein>
<dbReference type="RefSeq" id="WP_310799053.1">
    <property type="nucleotide sequence ID" value="NZ_CP123872.1"/>
</dbReference>
<reference evidence="1" key="1">
    <citation type="submission" date="2023-04" db="EMBL/GenBank/DDBJ databases">
        <title>Complete genome sequence of Temperatibacter marinus.</title>
        <authorList>
            <person name="Rong J.-C."/>
            <person name="Yi M.-L."/>
            <person name="Zhao Q."/>
        </authorList>
    </citation>
    <scope>NUCLEOTIDE SEQUENCE</scope>
    <source>
        <strain evidence="1">NBRC 110045</strain>
    </source>
</reference>
<dbReference type="KEGG" id="tmk:QGN29_02330"/>
<dbReference type="AlphaFoldDB" id="A0AA52H9R9"/>
<evidence type="ECO:0000313" key="2">
    <source>
        <dbReference type="Proteomes" id="UP001268683"/>
    </source>
</evidence>
<evidence type="ECO:0000313" key="1">
    <source>
        <dbReference type="EMBL" id="WND03204.1"/>
    </source>
</evidence>
<dbReference type="EMBL" id="CP123872">
    <property type="protein sequence ID" value="WND03204.1"/>
    <property type="molecule type" value="Genomic_DNA"/>
</dbReference>
<dbReference type="Proteomes" id="UP001268683">
    <property type="component" value="Chromosome"/>
</dbReference>
<sequence>MNFESAKFIVGLGAQKAATTWLSYYLESTQDVLFGPTKELHHFSRLYLPYNFHKFLENFKRKVTSIGDISGDNIKQIEDIKNDAIHLDALTDIEKYYDLFRCKYTGQKYFADISPSYALI</sequence>
<dbReference type="SUPFAM" id="SSF52540">
    <property type="entry name" value="P-loop containing nucleoside triphosphate hydrolases"/>
    <property type="match status" value="1"/>
</dbReference>
<gene>
    <name evidence="1" type="ORF">QGN29_02330</name>
</gene>
<dbReference type="Gene3D" id="3.40.50.300">
    <property type="entry name" value="P-loop containing nucleotide triphosphate hydrolases"/>
    <property type="match status" value="1"/>
</dbReference>